<organism evidence="3 4">
    <name type="scientific">Wickerhamiella sorbophila</name>
    <dbReference type="NCBI Taxonomy" id="45607"/>
    <lineage>
        <taxon>Eukaryota</taxon>
        <taxon>Fungi</taxon>
        <taxon>Dikarya</taxon>
        <taxon>Ascomycota</taxon>
        <taxon>Saccharomycotina</taxon>
        <taxon>Dipodascomycetes</taxon>
        <taxon>Dipodascales</taxon>
        <taxon>Trichomonascaceae</taxon>
        <taxon>Wickerhamiella</taxon>
    </lineage>
</organism>
<name>A0A2T0FKB9_9ASCO</name>
<evidence type="ECO:0000313" key="4">
    <source>
        <dbReference type="Proteomes" id="UP000238350"/>
    </source>
</evidence>
<evidence type="ECO:0000313" key="3">
    <source>
        <dbReference type="EMBL" id="PRT55444.1"/>
    </source>
</evidence>
<feature type="region of interest" description="Disordered" evidence="2">
    <location>
        <begin position="1"/>
        <end position="24"/>
    </location>
</feature>
<evidence type="ECO:0000256" key="2">
    <source>
        <dbReference type="SAM" id="MobiDB-lite"/>
    </source>
</evidence>
<comment type="caution">
    <text evidence="3">The sequence shown here is derived from an EMBL/GenBank/DDBJ whole genome shotgun (WGS) entry which is preliminary data.</text>
</comment>
<keyword evidence="4" id="KW-1185">Reference proteome</keyword>
<dbReference type="Proteomes" id="UP000238350">
    <property type="component" value="Unassembled WGS sequence"/>
</dbReference>
<dbReference type="STRING" id="45607.A0A2T0FKB9"/>
<dbReference type="InterPro" id="IPR025337">
    <property type="entry name" value="Questin_oxidase-like"/>
</dbReference>
<dbReference type="AlphaFoldDB" id="A0A2T0FKB9"/>
<dbReference type="RefSeq" id="XP_024665389.1">
    <property type="nucleotide sequence ID" value="XM_024809621.1"/>
</dbReference>
<dbReference type="OrthoDB" id="10265971at2759"/>
<accession>A0A2T0FKB9</accession>
<protein>
    <submittedName>
        <fullName evidence="3">Uncharacterized protein</fullName>
    </submittedName>
</protein>
<keyword evidence="1" id="KW-0560">Oxidoreductase</keyword>
<dbReference type="PANTHER" id="PTHR35870:SF6">
    <property type="entry name" value="MGS207 PROTEIN"/>
    <property type="match status" value="1"/>
</dbReference>
<evidence type="ECO:0000256" key="1">
    <source>
        <dbReference type="ARBA" id="ARBA00023002"/>
    </source>
</evidence>
<dbReference type="Pfam" id="PF14027">
    <property type="entry name" value="Questin_oxidase"/>
    <property type="match status" value="1"/>
</dbReference>
<dbReference type="PANTHER" id="PTHR35870">
    <property type="entry name" value="PROTEIN, PUTATIVE (AFU_ORTHOLOGUE AFUA_5G03330)-RELATED"/>
    <property type="match status" value="1"/>
</dbReference>
<reference evidence="3 4" key="1">
    <citation type="submission" date="2017-04" db="EMBL/GenBank/DDBJ databases">
        <title>Genome sequencing of [Candida] sorbophila.</title>
        <authorList>
            <person name="Ahn J.O."/>
        </authorList>
    </citation>
    <scope>NUCLEOTIDE SEQUENCE [LARGE SCALE GENOMIC DNA]</scope>
    <source>
        <strain evidence="3 4">DS02</strain>
    </source>
</reference>
<dbReference type="GeneID" id="36516812"/>
<gene>
    <name evidence="3" type="ORF">B9G98_03064</name>
</gene>
<proteinExistence type="predicted"/>
<sequence length="253" mass="28456">MGHKSSKLAIDGLGNPTPLPTPPLEESRVKVDQLLLALSSNYQFNSLGERLVNEYFLGATPAELIKTFDTEAAKLPKWVQDDPEADSVCEDNIREFANDVQYQERYYDFFRDQLTESTEWESVVAQFQDLIFDGLFRYEARALIHLACAAEINHPVMAMEALGMAAWATPDEPSPPVRQGADLRVVLQRALNRGFTAARAAAAVCELTMGRNYLPPRKLVDRLAYELQHFPESDADWTRARFILEACLSKLGC</sequence>
<dbReference type="EMBL" id="NDIQ01000021">
    <property type="protein sequence ID" value="PRT55444.1"/>
    <property type="molecule type" value="Genomic_DNA"/>
</dbReference>
<dbReference type="GO" id="GO:0016491">
    <property type="term" value="F:oxidoreductase activity"/>
    <property type="evidence" value="ECO:0007669"/>
    <property type="project" value="UniProtKB-KW"/>
</dbReference>